<feature type="transmembrane region" description="Helical" evidence="1">
    <location>
        <begin position="12"/>
        <end position="31"/>
    </location>
</feature>
<sequence>MEDVPYGRILREGWVVIVVLAVLGAGMGWFVTKLLPETYAATSTLLLRVDSTEASLFERNQFSLARIKSYPPLVDSPEVIDAVRDDLDLDEDEYPDRDIRRMLSAENTADTVLLIVRADAPTAQLATDIANSAATHLSELIGETENDEDDARYTVALDQVLPAVAPLAPISPQVTAITGLGGIAGLALGAIVAVYRTTTNRRLRTISDVRRSSGLPVIGQIPRRSRLHPESSTGAIVAYEEAAGNLVALAGGGTRTQIVVPASDGAIDDDAIAGMLEAQRLIGATACVVDTRETHVTGRGHTLNEVLDAESIADGEEGNAIFVADAAIALERLVTELPDVVTAMHEDFDVVVVIVEPGASALIEQLVGPGAGVIINVRHNATSATDLVAVTTRLRVMGVRPIGVVMLHTGPKSLGSIAESWRVSDRDPALAGTGASHARAD</sequence>
<feature type="transmembrane region" description="Helical" evidence="1">
    <location>
        <begin position="174"/>
        <end position="195"/>
    </location>
</feature>
<dbReference type="RefSeq" id="WP_210096942.1">
    <property type="nucleotide sequence ID" value="NZ_BAAAIO010000001.1"/>
</dbReference>
<dbReference type="PANTHER" id="PTHR32309">
    <property type="entry name" value="TYROSINE-PROTEIN KINASE"/>
    <property type="match status" value="1"/>
</dbReference>
<accession>A0ABS4WNJ3</accession>
<name>A0ABS4WNJ3_9MICO</name>
<evidence type="ECO:0000313" key="3">
    <source>
        <dbReference type="Proteomes" id="UP000703720"/>
    </source>
</evidence>
<reference evidence="2 3" key="1">
    <citation type="submission" date="2021-03" db="EMBL/GenBank/DDBJ databases">
        <title>Sequencing the genomes of 1000 actinobacteria strains.</title>
        <authorList>
            <person name="Klenk H.-P."/>
        </authorList>
    </citation>
    <scope>NUCLEOTIDE SEQUENCE [LARGE SCALE GENOMIC DNA]</scope>
    <source>
        <strain evidence="2 3">DSM 13468</strain>
    </source>
</reference>
<protein>
    <submittedName>
        <fullName evidence="2">Capsular polysaccharide biosynthesis protein</fullName>
    </submittedName>
</protein>
<evidence type="ECO:0000313" key="2">
    <source>
        <dbReference type="EMBL" id="MBP2377606.1"/>
    </source>
</evidence>
<keyword evidence="1" id="KW-1133">Transmembrane helix</keyword>
<keyword evidence="1" id="KW-0812">Transmembrane</keyword>
<keyword evidence="3" id="KW-1185">Reference proteome</keyword>
<evidence type="ECO:0000256" key="1">
    <source>
        <dbReference type="SAM" id="Phobius"/>
    </source>
</evidence>
<dbReference type="EMBL" id="JAGIOA010000001">
    <property type="protein sequence ID" value="MBP2377606.1"/>
    <property type="molecule type" value="Genomic_DNA"/>
</dbReference>
<dbReference type="Proteomes" id="UP000703720">
    <property type="component" value="Unassembled WGS sequence"/>
</dbReference>
<gene>
    <name evidence="2" type="ORF">JOF42_001101</name>
</gene>
<dbReference type="PANTHER" id="PTHR32309:SF31">
    <property type="entry name" value="CAPSULAR EXOPOLYSACCHARIDE FAMILY"/>
    <property type="match status" value="1"/>
</dbReference>
<dbReference type="InterPro" id="IPR050445">
    <property type="entry name" value="Bact_polysacc_biosynth/exp"/>
</dbReference>
<organism evidence="2 3">
    <name type="scientific">Microbacterium phyllosphaerae</name>
    <dbReference type="NCBI Taxonomy" id="124798"/>
    <lineage>
        <taxon>Bacteria</taxon>
        <taxon>Bacillati</taxon>
        <taxon>Actinomycetota</taxon>
        <taxon>Actinomycetes</taxon>
        <taxon>Micrococcales</taxon>
        <taxon>Microbacteriaceae</taxon>
        <taxon>Microbacterium</taxon>
    </lineage>
</organism>
<keyword evidence="1" id="KW-0472">Membrane</keyword>
<comment type="caution">
    <text evidence="2">The sequence shown here is derived from an EMBL/GenBank/DDBJ whole genome shotgun (WGS) entry which is preliminary data.</text>
</comment>
<proteinExistence type="predicted"/>